<reference evidence="1 2" key="1">
    <citation type="journal article" date="2023" name="Int. J. Syst. Evol. Microbiol.">
        <title>Lactiplantibacillus brownii sp. nov., a novel psychrotolerant species isolated from sauerkraut.</title>
        <authorList>
            <person name="Heng Y.C."/>
            <person name="Silvaraju S."/>
            <person name="Lee J.K.Y."/>
            <person name="Kittelmann S."/>
        </authorList>
    </citation>
    <scope>NUCLEOTIDE SEQUENCE [LARGE SCALE GENOMIC DNA]</scope>
    <source>
        <strain evidence="1 2">WILCCON 0030</strain>
    </source>
</reference>
<gene>
    <name evidence="1" type="ORF">RA086_05045</name>
</gene>
<sequence length="763" mass="81867">MMRKIIISFLIGLGLGGLLWQTVYAEDLPFPDSSVGNYVFGVGSYYNAFAAGKLTINSSPIDTLEGRYAARQIVSAVDTFNDGKVWNKLSQFSPVYVANEVPYQSTDSSLKTTGQNLFKIFNTQDKLPDADKIVVNNLRDQLQHDWTATEKQSNAVLIKHLADENVGDVNYFKDNVASLEAAYQVEEGKSLTLDPTKADATDYFDAAADQIRRISDYYASFNDKQDTLANGGVDGVTVQNDLSGTNPEVTIKLSDDYDKSFDDTPPMIFLNLKGSPQNVTINIENMSTSVVNTAATSDSSYATYQYAPYIFVNWTGVKTSMPFSWGSAYKFSVTDISGQKITNASGDDVTNSDGSKATLNQLLSSHILNNFPNATTADGSYLTADTGSSSDLFAGSIMAPDASIRVSNVGSTQFFYGSIISGKDILIENNMLPARVIASSFDVEHISSDSISELDPSKPQVPAISKVTLSQGSTATNSKTVGDGATADYSAQHADGAVTLTARVIPRKTPYQLFYQLNGKAWRLLTNSAIDATQSSNELDLGKLTDLNDANAQTLTATGKTTTQAADYDPTQSADTTQTISAELARKNQLKLVVMPLKADSGTTITADNVSDYLSTYAPTTVNIAETGTAAATLPTVFDFEMPTGDTVLTASPTVQVTNDWQVPVSLSLAASTALTTPLSDGAQPLSSIDWVRYTATVDAVATAHHLSTTATTLLPATSPPTTTKQLAFTMTIDPADYPADVQAGKRYFVPFTWQLNYGLTAK</sequence>
<comment type="caution">
    <text evidence="1">The sequence shown here is derived from an EMBL/GenBank/DDBJ whole genome shotgun (WGS) entry which is preliminary data.</text>
</comment>
<dbReference type="RefSeq" id="WP_308702788.1">
    <property type="nucleotide sequence ID" value="NZ_AP027463.1"/>
</dbReference>
<proteinExistence type="predicted"/>
<evidence type="ECO:0000313" key="2">
    <source>
        <dbReference type="Proteomes" id="UP001227831"/>
    </source>
</evidence>
<accession>A0ABU1A7S7</accession>
<organism evidence="1 2">
    <name type="scientific">Lactiplantibacillus brownii</name>
    <dbReference type="NCBI Taxonomy" id="3069269"/>
    <lineage>
        <taxon>Bacteria</taxon>
        <taxon>Bacillati</taxon>
        <taxon>Bacillota</taxon>
        <taxon>Bacilli</taxon>
        <taxon>Lactobacillales</taxon>
        <taxon>Lactobacillaceae</taxon>
        <taxon>Lactiplantibacillus</taxon>
    </lineage>
</organism>
<evidence type="ECO:0008006" key="3">
    <source>
        <dbReference type="Google" id="ProtNLM"/>
    </source>
</evidence>
<name>A0ABU1A7S7_9LACO</name>
<keyword evidence="2" id="KW-1185">Reference proteome</keyword>
<dbReference type="EMBL" id="JAVCWF010000001">
    <property type="protein sequence ID" value="MDQ7937009.1"/>
    <property type="molecule type" value="Genomic_DNA"/>
</dbReference>
<evidence type="ECO:0000313" key="1">
    <source>
        <dbReference type="EMBL" id="MDQ7937009.1"/>
    </source>
</evidence>
<dbReference type="Proteomes" id="UP001227831">
    <property type="component" value="Unassembled WGS sequence"/>
</dbReference>
<protein>
    <recommendedName>
        <fullName evidence="3">Cell surface protein</fullName>
    </recommendedName>
</protein>